<name>A0AA39RML2_ACESA</name>
<evidence type="ECO:0000256" key="1">
    <source>
        <dbReference type="ARBA" id="ARBA00007594"/>
    </source>
</evidence>
<dbReference type="EMBL" id="JAUESC010000386">
    <property type="protein sequence ID" value="KAK0576562.1"/>
    <property type="molecule type" value="Genomic_DNA"/>
</dbReference>
<evidence type="ECO:0000313" key="8">
    <source>
        <dbReference type="EMBL" id="KAK0576562.1"/>
    </source>
</evidence>
<comment type="caution">
    <text evidence="8">The sequence shown here is derived from an EMBL/GenBank/DDBJ whole genome shotgun (WGS) entry which is preliminary data.</text>
</comment>
<dbReference type="InterPro" id="IPR018038">
    <property type="entry name" value="Ribosomal_uL30_CS"/>
</dbReference>
<evidence type="ECO:0000256" key="4">
    <source>
        <dbReference type="SAM" id="MobiDB-lite"/>
    </source>
</evidence>
<evidence type="ECO:0000256" key="2">
    <source>
        <dbReference type="ARBA" id="ARBA00022980"/>
    </source>
</evidence>
<dbReference type="GO" id="GO:0003735">
    <property type="term" value="F:structural constituent of ribosome"/>
    <property type="evidence" value="ECO:0007669"/>
    <property type="project" value="TreeGrafter"/>
</dbReference>
<dbReference type="PANTHER" id="PTHR11524">
    <property type="entry name" value="60S RIBOSOMAL PROTEIN L7"/>
    <property type="match status" value="1"/>
</dbReference>
<keyword evidence="9" id="KW-1185">Reference proteome</keyword>
<feature type="region of interest" description="Disordered" evidence="4">
    <location>
        <begin position="57"/>
        <end position="104"/>
    </location>
</feature>
<dbReference type="InterPro" id="IPR036919">
    <property type="entry name" value="Ribo_uL30_ferredoxin-like_sf"/>
</dbReference>
<dbReference type="GO" id="GO:0003723">
    <property type="term" value="F:RNA binding"/>
    <property type="evidence" value="ECO:0007669"/>
    <property type="project" value="InterPro"/>
</dbReference>
<keyword evidence="3" id="KW-0687">Ribonucleoprotein</keyword>
<organism evidence="8 9">
    <name type="scientific">Acer saccharum</name>
    <name type="common">Sugar maple</name>
    <dbReference type="NCBI Taxonomy" id="4024"/>
    <lineage>
        <taxon>Eukaryota</taxon>
        <taxon>Viridiplantae</taxon>
        <taxon>Streptophyta</taxon>
        <taxon>Embryophyta</taxon>
        <taxon>Tracheophyta</taxon>
        <taxon>Spermatophyta</taxon>
        <taxon>Magnoliopsida</taxon>
        <taxon>eudicotyledons</taxon>
        <taxon>Gunneridae</taxon>
        <taxon>Pentapetalae</taxon>
        <taxon>rosids</taxon>
        <taxon>malvids</taxon>
        <taxon>Sapindales</taxon>
        <taxon>Sapindaceae</taxon>
        <taxon>Hippocastanoideae</taxon>
        <taxon>Acereae</taxon>
        <taxon>Acer</taxon>
    </lineage>
</organism>
<keyword evidence="2" id="KW-0689">Ribosomal protein</keyword>
<reference evidence="8" key="1">
    <citation type="journal article" date="2022" name="Plant J.">
        <title>Strategies of tolerance reflected in two North American maple genomes.</title>
        <authorList>
            <person name="McEvoy S.L."/>
            <person name="Sezen U.U."/>
            <person name="Trouern-Trend A."/>
            <person name="McMahon S.M."/>
            <person name="Schaberg P.G."/>
            <person name="Yang J."/>
            <person name="Wegrzyn J.L."/>
            <person name="Swenson N.G."/>
        </authorList>
    </citation>
    <scope>NUCLEOTIDE SEQUENCE</scope>
    <source>
        <strain evidence="8">NS2018</strain>
    </source>
</reference>
<dbReference type="InterPro" id="IPR039699">
    <property type="entry name" value="Ribosomal_uL30"/>
</dbReference>
<feature type="signal peptide" evidence="5">
    <location>
        <begin position="1"/>
        <end position="26"/>
    </location>
</feature>
<proteinExistence type="inferred from homology"/>
<dbReference type="NCBIfam" id="TIGR01310">
    <property type="entry name" value="uL30_euk"/>
    <property type="match status" value="1"/>
</dbReference>
<dbReference type="Pfam" id="PF08079">
    <property type="entry name" value="Ribosomal_L30_N"/>
    <property type="match status" value="1"/>
</dbReference>
<dbReference type="Proteomes" id="UP001168877">
    <property type="component" value="Unassembled WGS sequence"/>
</dbReference>
<feature type="compositionally biased region" description="Low complexity" evidence="4">
    <location>
        <begin position="90"/>
        <end position="99"/>
    </location>
</feature>
<evidence type="ECO:0000256" key="5">
    <source>
        <dbReference type="SAM" id="SignalP"/>
    </source>
</evidence>
<evidence type="ECO:0000259" key="6">
    <source>
        <dbReference type="Pfam" id="PF00327"/>
    </source>
</evidence>
<feature type="compositionally biased region" description="Low complexity" evidence="4">
    <location>
        <begin position="63"/>
        <end position="74"/>
    </location>
</feature>
<comment type="similarity">
    <text evidence="1">Belongs to the universal ribosomal protein uL30 family.</text>
</comment>
<accession>A0AA39RML2</accession>
<sequence length="350" mass="39450">MANLIFTTAFLLVLIISSYGIISAEGRLMARACETSVESGHDHMMINFRRNVLEDGSEFHEPSSSSAGGSVSHSDVQTDMDTEDFRPTEPGHSPGAGHSHGPRTEGILHKFVLMSHDPLRAWISSFNVGEAIAITNSPSPSPLASVDQKRKREAEWALAKKQELEAAKKKSAENRKLIFNQAKQYSKEYEQNENEVIQLKREAKLKGGFYVEPEAKLLFIVRIRGINAMDAKTRKILQLLRLRQIFNGVFLKVNKATVNMLHSVEPYVTFGYPNLKSVRELIYKRGYGKLHKQRIALTDNSVIEQALDRHGIIYTEDLIHEIMTVGPHFKEANNFLWPFKLKAPLGGLKK</sequence>
<reference evidence="8" key="2">
    <citation type="submission" date="2023-06" db="EMBL/GenBank/DDBJ databases">
        <authorList>
            <person name="Swenson N.G."/>
            <person name="Wegrzyn J.L."/>
            <person name="Mcevoy S.L."/>
        </authorList>
    </citation>
    <scope>NUCLEOTIDE SEQUENCE</scope>
    <source>
        <strain evidence="8">NS2018</strain>
        <tissue evidence="8">Leaf</tissue>
    </source>
</reference>
<dbReference type="InterPro" id="IPR005998">
    <property type="entry name" value="Ribosomal_uL30_euk"/>
</dbReference>
<dbReference type="SUPFAM" id="SSF55129">
    <property type="entry name" value="Ribosomal protein L30p/L7e"/>
    <property type="match status" value="1"/>
</dbReference>
<dbReference type="InterPro" id="IPR016082">
    <property type="entry name" value="Ribosomal_uL30_ferredoxin-like"/>
</dbReference>
<dbReference type="FunFam" id="3.30.1390.20:FF:000003">
    <property type="entry name" value="60S ribosomal protein L7"/>
    <property type="match status" value="1"/>
</dbReference>
<evidence type="ECO:0000256" key="3">
    <source>
        <dbReference type="ARBA" id="ARBA00023274"/>
    </source>
</evidence>
<evidence type="ECO:0000313" key="9">
    <source>
        <dbReference type="Proteomes" id="UP001168877"/>
    </source>
</evidence>
<keyword evidence="5" id="KW-0732">Signal</keyword>
<dbReference type="Pfam" id="PF00327">
    <property type="entry name" value="Ribosomal_L30"/>
    <property type="match status" value="1"/>
</dbReference>
<feature type="domain" description="Large ribosomal subunit protein uL30 N-terminal eukaryotes" evidence="7">
    <location>
        <begin position="146"/>
        <end position="213"/>
    </location>
</feature>
<evidence type="ECO:0000259" key="7">
    <source>
        <dbReference type="Pfam" id="PF08079"/>
    </source>
</evidence>
<dbReference type="Gene3D" id="3.30.1390.20">
    <property type="entry name" value="Ribosomal protein L30, ferredoxin-like fold domain"/>
    <property type="match status" value="1"/>
</dbReference>
<dbReference type="InterPro" id="IPR035808">
    <property type="entry name" value="Ribosomal_uL30_euk_arc"/>
</dbReference>
<dbReference type="GO" id="GO:0022625">
    <property type="term" value="C:cytosolic large ribosomal subunit"/>
    <property type="evidence" value="ECO:0007669"/>
    <property type="project" value="TreeGrafter"/>
</dbReference>
<dbReference type="PROSITE" id="PS00634">
    <property type="entry name" value="RIBOSOMAL_L30"/>
    <property type="match status" value="1"/>
</dbReference>
<dbReference type="PANTHER" id="PTHR11524:SF16">
    <property type="entry name" value="LARGE RIBOSOMAL SUBUNIT PROTEIN UL30"/>
    <property type="match status" value="1"/>
</dbReference>
<dbReference type="CDD" id="cd01657">
    <property type="entry name" value="Ribosomal_L7_archeal_euk"/>
    <property type="match status" value="1"/>
</dbReference>
<dbReference type="InterPro" id="IPR012988">
    <property type="entry name" value="Ribosomal_uL30_N_euk"/>
</dbReference>
<gene>
    <name evidence="8" type="ORF">LWI29_019671</name>
</gene>
<feature type="chain" id="PRO_5041416134" description="60S ribosomal protein L7" evidence="5">
    <location>
        <begin position="27"/>
        <end position="350"/>
    </location>
</feature>
<evidence type="ECO:0008006" key="10">
    <source>
        <dbReference type="Google" id="ProtNLM"/>
    </source>
</evidence>
<feature type="domain" description="Large ribosomal subunit protein uL30-like ferredoxin-like fold" evidence="6">
    <location>
        <begin position="218"/>
        <end position="268"/>
    </location>
</feature>
<dbReference type="AlphaFoldDB" id="A0AA39RML2"/>
<dbReference type="GO" id="GO:0000463">
    <property type="term" value="P:maturation of LSU-rRNA from tricistronic rRNA transcript (SSU-rRNA, 5.8S rRNA, LSU-rRNA)"/>
    <property type="evidence" value="ECO:0007669"/>
    <property type="project" value="TreeGrafter"/>
</dbReference>
<protein>
    <recommendedName>
        <fullName evidence="10">60S ribosomal protein L7</fullName>
    </recommendedName>
</protein>